<keyword evidence="9 12" id="KW-0501">Molybdenum cofactor biosynthesis</keyword>
<dbReference type="PANTHER" id="PTHR22960:SF0">
    <property type="entry name" value="MOLYBDENUM COFACTOR BIOSYNTHESIS PROTEIN 1"/>
    <property type="match status" value="1"/>
</dbReference>
<keyword evidence="4 12" id="KW-0479">Metal-binding</keyword>
<dbReference type="Proteomes" id="UP000000602">
    <property type="component" value="Chromosome"/>
</dbReference>
<dbReference type="PANTHER" id="PTHR22960">
    <property type="entry name" value="MOLYBDOPTERIN COFACTOR SYNTHESIS PROTEIN A"/>
    <property type="match status" value="1"/>
</dbReference>
<feature type="binding site" evidence="12">
    <location>
        <position position="90"/>
    </location>
    <ligand>
        <name>[4Fe-4S] cluster</name>
        <dbReference type="ChEBI" id="CHEBI:49883"/>
        <label>1</label>
        <note>4Fe-4S-S-AdoMet</note>
    </ligand>
</feature>
<dbReference type="Pfam" id="PF06463">
    <property type="entry name" value="Mob_synth_C"/>
    <property type="match status" value="1"/>
</dbReference>
<keyword evidence="16" id="KW-1185">Reference proteome</keyword>
<comment type="function">
    <text evidence="12">Catalyzes the cyclization of GTP to (8S)-3',8-cyclo-7,8-dihydroguanosine 5'-triphosphate.</text>
</comment>
<dbReference type="InterPro" id="IPR040064">
    <property type="entry name" value="MoaA-like"/>
</dbReference>
<dbReference type="KEGG" id="dps:DP2172"/>
<dbReference type="SMART" id="SM00729">
    <property type="entry name" value="Elp3"/>
    <property type="match status" value="1"/>
</dbReference>
<dbReference type="PROSITE" id="PS51918">
    <property type="entry name" value="RADICAL_SAM"/>
    <property type="match status" value="1"/>
</dbReference>
<feature type="binding site" evidence="12">
    <location>
        <position position="195"/>
    </location>
    <ligand>
        <name>S-adenosyl-L-methionine</name>
        <dbReference type="ChEBI" id="CHEBI:59789"/>
    </ligand>
</feature>
<comment type="cofactor">
    <cofactor evidence="12">
        <name>[4Fe-4S] cluster</name>
        <dbReference type="ChEBI" id="CHEBI:49883"/>
    </cofactor>
    <text evidence="12">Binds 2 [4Fe-4S] clusters. Binds 1 [4Fe-4S] cluster coordinated with 3 cysteines and an exchangeable S-adenosyl-L-methionine and 1 [4Fe-4S] cluster coordinated with 3 cysteines and the GTP-derived substrate.</text>
</comment>
<keyword evidence="3 12" id="KW-0949">S-adenosyl-L-methionine</keyword>
<keyword evidence="2 12" id="KW-0004">4Fe-4S</keyword>
<feature type="binding site" evidence="12">
    <location>
        <position position="94"/>
    </location>
    <ligand>
        <name>[4Fe-4S] cluster</name>
        <dbReference type="ChEBI" id="CHEBI:49883"/>
        <label>1</label>
        <note>4Fe-4S-S-AdoMet</note>
    </ligand>
</feature>
<comment type="similarity">
    <text evidence="12">Belongs to the radical SAM superfamily. MoaA family.</text>
</comment>
<dbReference type="UniPathway" id="UPA00344"/>
<dbReference type="HOGENOM" id="CLU_009273_0_1_7"/>
<dbReference type="GO" id="GO:0006777">
    <property type="term" value="P:Mo-molybdopterin cofactor biosynthetic process"/>
    <property type="evidence" value="ECO:0007669"/>
    <property type="project" value="UniProtKB-UniRule"/>
</dbReference>
<dbReference type="SUPFAM" id="SSF102114">
    <property type="entry name" value="Radical SAM enzymes"/>
    <property type="match status" value="1"/>
</dbReference>
<organism evidence="15 16">
    <name type="scientific">Desulfotalea psychrophila (strain LSv54 / DSM 12343)</name>
    <dbReference type="NCBI Taxonomy" id="177439"/>
    <lineage>
        <taxon>Bacteria</taxon>
        <taxon>Pseudomonadati</taxon>
        <taxon>Thermodesulfobacteriota</taxon>
        <taxon>Desulfobulbia</taxon>
        <taxon>Desulfobulbales</taxon>
        <taxon>Desulfocapsaceae</taxon>
        <taxon>Desulfotalea</taxon>
    </lineage>
</organism>
<dbReference type="InterPro" id="IPR013483">
    <property type="entry name" value="MoaA"/>
</dbReference>
<dbReference type="GO" id="GO:0051539">
    <property type="term" value="F:4 iron, 4 sulfur cluster binding"/>
    <property type="evidence" value="ECO:0007669"/>
    <property type="project" value="UniProtKB-UniRule"/>
</dbReference>
<feature type="binding site" evidence="12">
    <location>
        <position position="83"/>
    </location>
    <ligand>
        <name>GTP</name>
        <dbReference type="ChEBI" id="CHEBI:37565"/>
    </ligand>
</feature>
<dbReference type="NCBIfam" id="TIGR02666">
    <property type="entry name" value="moaA"/>
    <property type="match status" value="1"/>
</dbReference>
<accession>Q6AL74</accession>
<keyword evidence="10 12" id="KW-0456">Lyase</keyword>
<dbReference type="PROSITE" id="PS01305">
    <property type="entry name" value="MOAA_NIFB_PQQE"/>
    <property type="match status" value="1"/>
</dbReference>
<proteinExistence type="inferred from homology"/>
<feature type="binding site" evidence="12">
    <location>
        <position position="140"/>
    </location>
    <ligand>
        <name>GTP</name>
        <dbReference type="ChEBI" id="CHEBI:37565"/>
    </ligand>
</feature>
<dbReference type="SFLD" id="SFLDG01386">
    <property type="entry name" value="main_SPASM_domain-containing"/>
    <property type="match status" value="1"/>
</dbReference>
<dbReference type="SFLD" id="SFLDG01067">
    <property type="entry name" value="SPASM/twitch_domain_containing"/>
    <property type="match status" value="1"/>
</dbReference>
<dbReference type="InterPro" id="IPR013785">
    <property type="entry name" value="Aldolase_TIM"/>
</dbReference>
<dbReference type="GO" id="GO:1904047">
    <property type="term" value="F:S-adenosyl-L-methionine binding"/>
    <property type="evidence" value="ECO:0007669"/>
    <property type="project" value="UniProtKB-UniRule"/>
</dbReference>
<dbReference type="EMBL" id="CR522870">
    <property type="protein sequence ID" value="CAG36901.1"/>
    <property type="molecule type" value="Genomic_DNA"/>
</dbReference>
<feature type="region of interest" description="Disordered" evidence="13">
    <location>
        <begin position="383"/>
        <end position="408"/>
    </location>
</feature>
<dbReference type="Pfam" id="PF04055">
    <property type="entry name" value="Radical_SAM"/>
    <property type="match status" value="1"/>
</dbReference>
<feature type="binding site" evidence="12">
    <location>
        <position position="231"/>
    </location>
    <ligand>
        <name>GTP</name>
        <dbReference type="ChEBI" id="CHEBI:37565"/>
    </ligand>
</feature>
<dbReference type="GO" id="GO:0005525">
    <property type="term" value="F:GTP binding"/>
    <property type="evidence" value="ECO:0007669"/>
    <property type="project" value="UniProtKB-UniRule"/>
</dbReference>
<dbReference type="CDD" id="cd21117">
    <property type="entry name" value="Twitch_MoaA"/>
    <property type="match status" value="1"/>
</dbReference>
<sequence length="408" mass="45964">MKCIPAIFVKKNLSKKKFKCTSVKNNPVLYAYYQIKDESILASTLQVNFYPCPCIGEIKIVLKQQPSPLPLVDKYDRNISYLRISLTDRCNLRCIYCMPEDEDGRHTTTGVILQHADLLTYEEILRVSRLATAMGIRKIRLTGGEPLVRRGVLEFIQELKKDRGLEQLSLTTNGVLLADYAERLWQYGVRQLNISLDSLQAKKFFEITKRDLFAQVWRGICAAEELGFCIKINVVAMQGVNSDEFVNFAQLALDRNFEVRFIEFMPMGESTSWKKERFISVDDIIADIKTVAQLTPCNHAKGAGPAKMYDISSADGRTGKIGFISPLSHHFCDQCNRLRLTSEGKLRSCLLNDKELDLKSVIRTGGSDEELMAIIRKSVLTKPKGHSFDGNGPEDGEKCSGQMSRIGG</sequence>
<evidence type="ECO:0000256" key="8">
    <source>
        <dbReference type="ARBA" id="ARBA00023134"/>
    </source>
</evidence>
<evidence type="ECO:0000256" key="10">
    <source>
        <dbReference type="ARBA" id="ARBA00023239"/>
    </source>
</evidence>
<name>Q6AL74_DESPS</name>
<feature type="binding site" evidence="12">
    <location>
        <position position="144"/>
    </location>
    <ligand>
        <name>S-adenosyl-L-methionine</name>
        <dbReference type="ChEBI" id="CHEBI:59789"/>
    </ligand>
</feature>
<dbReference type="InterPro" id="IPR007197">
    <property type="entry name" value="rSAM"/>
</dbReference>
<dbReference type="SFLD" id="SFLDS00029">
    <property type="entry name" value="Radical_SAM"/>
    <property type="match status" value="1"/>
</dbReference>
<dbReference type="InterPro" id="IPR006638">
    <property type="entry name" value="Elp3/MiaA/NifB-like_rSAM"/>
</dbReference>
<keyword evidence="5 12" id="KW-0547">Nucleotide-binding</keyword>
<feature type="binding site" evidence="12">
    <location>
        <position position="335"/>
    </location>
    <ligand>
        <name>[4Fe-4S] cluster</name>
        <dbReference type="ChEBI" id="CHEBI:49883"/>
        <label>2</label>
        <note>4Fe-4S-substrate</note>
    </ligand>
</feature>
<feature type="binding site" evidence="12">
    <location>
        <begin position="337"/>
        <end position="339"/>
    </location>
    <ligand>
        <name>GTP</name>
        <dbReference type="ChEBI" id="CHEBI:37565"/>
    </ligand>
</feature>
<evidence type="ECO:0000256" key="12">
    <source>
        <dbReference type="HAMAP-Rule" id="MF_01225"/>
    </source>
</evidence>
<dbReference type="AlphaFoldDB" id="Q6AL74"/>
<feature type="binding site" evidence="12">
    <location>
        <position position="332"/>
    </location>
    <ligand>
        <name>[4Fe-4S] cluster</name>
        <dbReference type="ChEBI" id="CHEBI:49883"/>
        <label>2</label>
        <note>4Fe-4S-substrate</note>
    </ligand>
</feature>
<dbReference type="eggNOG" id="COG2896">
    <property type="taxonomic scope" value="Bacteria"/>
</dbReference>
<dbReference type="InterPro" id="IPR010505">
    <property type="entry name" value="MoaA_twitch"/>
</dbReference>
<dbReference type="STRING" id="177439.DP2172"/>
<dbReference type="OrthoDB" id="9763993at2"/>
<gene>
    <name evidence="12" type="primary">moaA</name>
    <name evidence="15" type="ordered locus">DP2172</name>
</gene>
<comment type="catalytic activity">
    <reaction evidence="11 12">
        <text>GTP + AH2 + S-adenosyl-L-methionine = (8S)-3',8-cyclo-7,8-dihydroguanosine 5'-triphosphate + 5'-deoxyadenosine + L-methionine + A + H(+)</text>
        <dbReference type="Rhea" id="RHEA:49576"/>
        <dbReference type="ChEBI" id="CHEBI:13193"/>
        <dbReference type="ChEBI" id="CHEBI:15378"/>
        <dbReference type="ChEBI" id="CHEBI:17319"/>
        <dbReference type="ChEBI" id="CHEBI:17499"/>
        <dbReference type="ChEBI" id="CHEBI:37565"/>
        <dbReference type="ChEBI" id="CHEBI:57844"/>
        <dbReference type="ChEBI" id="CHEBI:59789"/>
        <dbReference type="ChEBI" id="CHEBI:131766"/>
        <dbReference type="EC" id="4.1.99.22"/>
    </reaction>
</comment>
<feature type="binding site" evidence="12">
    <location>
        <position position="349"/>
    </location>
    <ligand>
        <name>[4Fe-4S] cluster</name>
        <dbReference type="ChEBI" id="CHEBI:49883"/>
        <label>2</label>
        <note>4Fe-4S-substrate</note>
    </ligand>
</feature>
<dbReference type="HAMAP" id="MF_01225_B">
    <property type="entry name" value="MoaA_B"/>
    <property type="match status" value="1"/>
</dbReference>
<evidence type="ECO:0000256" key="4">
    <source>
        <dbReference type="ARBA" id="ARBA00022723"/>
    </source>
</evidence>
<feature type="domain" description="Radical SAM core" evidence="14">
    <location>
        <begin position="74"/>
        <end position="306"/>
    </location>
</feature>
<protein>
    <recommendedName>
        <fullName evidence="1 12">GTP 3',8-cyclase</fullName>
        <ecNumber evidence="1 12">4.1.99.22</ecNumber>
    </recommendedName>
    <alternativeName>
        <fullName evidence="12">Molybdenum cofactor biosynthesis protein A</fullName>
    </alternativeName>
</protein>
<dbReference type="GO" id="GO:0061799">
    <property type="term" value="F:cyclic pyranopterin monophosphate synthase activity"/>
    <property type="evidence" value="ECO:0007669"/>
    <property type="project" value="TreeGrafter"/>
</dbReference>
<dbReference type="SFLD" id="SFLDG01383">
    <property type="entry name" value="cyclic_pyranopterin_phosphate"/>
    <property type="match status" value="1"/>
</dbReference>
<feature type="binding site" evidence="12">
    <location>
        <position position="96"/>
    </location>
    <ligand>
        <name>S-adenosyl-L-methionine</name>
        <dbReference type="ChEBI" id="CHEBI:59789"/>
    </ligand>
</feature>
<evidence type="ECO:0000256" key="6">
    <source>
        <dbReference type="ARBA" id="ARBA00023004"/>
    </source>
</evidence>
<dbReference type="Gene3D" id="3.20.20.70">
    <property type="entry name" value="Aldolase class I"/>
    <property type="match status" value="1"/>
</dbReference>
<evidence type="ECO:0000256" key="9">
    <source>
        <dbReference type="ARBA" id="ARBA00023150"/>
    </source>
</evidence>
<dbReference type="EC" id="4.1.99.22" evidence="1 12"/>
<keyword evidence="6 12" id="KW-0408">Iron</keyword>
<evidence type="ECO:0000256" key="3">
    <source>
        <dbReference type="ARBA" id="ARBA00022691"/>
    </source>
</evidence>
<evidence type="ECO:0000256" key="7">
    <source>
        <dbReference type="ARBA" id="ARBA00023014"/>
    </source>
</evidence>
<dbReference type="InterPro" id="IPR050105">
    <property type="entry name" value="MoCo_biosynth_MoaA/MoaC"/>
</dbReference>
<evidence type="ECO:0000256" key="11">
    <source>
        <dbReference type="ARBA" id="ARBA00048697"/>
    </source>
</evidence>
<feature type="binding site" evidence="12">
    <location>
        <position position="265"/>
    </location>
    <ligand>
        <name>S-adenosyl-L-methionine</name>
        <dbReference type="ChEBI" id="CHEBI:59789"/>
    </ligand>
</feature>
<feature type="binding site" evidence="12">
    <location>
        <position position="171"/>
    </location>
    <ligand>
        <name>GTP</name>
        <dbReference type="ChEBI" id="CHEBI:37565"/>
    </ligand>
</feature>
<feature type="binding site" evidence="12">
    <location>
        <position position="97"/>
    </location>
    <ligand>
        <name>[4Fe-4S] cluster</name>
        <dbReference type="ChEBI" id="CHEBI:49883"/>
        <label>1</label>
        <note>4Fe-4S-S-AdoMet</note>
    </ligand>
</feature>
<dbReference type="InterPro" id="IPR058240">
    <property type="entry name" value="rSAM_sf"/>
</dbReference>
<dbReference type="GO" id="GO:0046872">
    <property type="term" value="F:metal ion binding"/>
    <property type="evidence" value="ECO:0007669"/>
    <property type="project" value="UniProtKB-KW"/>
</dbReference>
<dbReference type="CDD" id="cd01335">
    <property type="entry name" value="Radical_SAM"/>
    <property type="match status" value="1"/>
</dbReference>
<keyword evidence="7 12" id="KW-0411">Iron-sulfur</keyword>
<evidence type="ECO:0000313" key="15">
    <source>
        <dbReference type="EMBL" id="CAG36901.1"/>
    </source>
</evidence>
<dbReference type="GO" id="GO:0061798">
    <property type="term" value="F:GTP 3',8'-cyclase activity"/>
    <property type="evidence" value="ECO:0007669"/>
    <property type="project" value="UniProtKB-UniRule"/>
</dbReference>
<evidence type="ECO:0000256" key="1">
    <source>
        <dbReference type="ARBA" id="ARBA00012167"/>
    </source>
</evidence>
<evidence type="ECO:0000256" key="13">
    <source>
        <dbReference type="SAM" id="MobiDB-lite"/>
    </source>
</evidence>
<keyword evidence="8 12" id="KW-0342">GTP-binding</keyword>
<comment type="pathway">
    <text evidence="12">Cofactor biosynthesis; molybdopterin biosynthesis.</text>
</comment>
<evidence type="ECO:0000259" key="14">
    <source>
        <dbReference type="PROSITE" id="PS51918"/>
    </source>
</evidence>
<dbReference type="InterPro" id="IPR000385">
    <property type="entry name" value="MoaA_NifB_PqqE_Fe-S-bd_CS"/>
</dbReference>
<reference evidence="16" key="1">
    <citation type="journal article" date="2004" name="Environ. Microbiol.">
        <title>The genome of Desulfotalea psychrophila, a sulfate-reducing bacterium from permanently cold Arctic sediments.</title>
        <authorList>
            <person name="Rabus R."/>
            <person name="Ruepp A."/>
            <person name="Frickey T."/>
            <person name="Rattei T."/>
            <person name="Fartmann B."/>
            <person name="Stark M."/>
            <person name="Bauer M."/>
            <person name="Zibat A."/>
            <person name="Lombardot T."/>
            <person name="Becker I."/>
            <person name="Amann J."/>
            <person name="Gellner K."/>
            <person name="Teeling H."/>
            <person name="Leuschner W.D."/>
            <person name="Gloeckner F.-O."/>
            <person name="Lupas A.N."/>
            <person name="Amann R."/>
            <person name="Klenk H.-P."/>
        </authorList>
    </citation>
    <scope>NUCLEOTIDE SEQUENCE [LARGE SCALE GENOMIC DNA]</scope>
    <source>
        <strain evidence="16">DSM 12343 / LSv54</strain>
    </source>
</reference>
<evidence type="ECO:0000256" key="5">
    <source>
        <dbReference type="ARBA" id="ARBA00022741"/>
    </source>
</evidence>
<evidence type="ECO:0000313" key="16">
    <source>
        <dbReference type="Proteomes" id="UP000000602"/>
    </source>
</evidence>
<evidence type="ECO:0000256" key="2">
    <source>
        <dbReference type="ARBA" id="ARBA00022485"/>
    </source>
</evidence>
<comment type="subunit">
    <text evidence="12">Monomer and homodimer.</text>
</comment>